<dbReference type="EnsemblBacteria" id="CAF27143">
    <property type="protein sequence ID" value="CAF27143"/>
    <property type="gene ID" value="BH03320"/>
</dbReference>
<dbReference type="InterPro" id="IPR033855">
    <property type="entry name" value="Protein_C"/>
</dbReference>
<dbReference type="GO" id="GO:0006508">
    <property type="term" value="P:proteolysis"/>
    <property type="evidence" value="ECO:0007669"/>
    <property type="project" value="UniProtKB-KW"/>
</dbReference>
<sequence length="369" mass="40386">MIPQIQTLQRLMKATKAARHTKMVNNLDMPFLASRLFVVPHMLASTKLDIILNALAPRLFAGEKFPIEAYSQGNTEAFRPPETYVVQNNIAIIPVHGTLVRRSAWLGALSGLTSYEGLRASFREAIAQPDVNAVLLDIDSGGGEAGGIFDLVEEFQTLSKQYAKPIWAHANEFACSAAYAIACAASQIWIARTGVVGSIGVVCAHLDQSLADEKQGLKWTFVFEGDHKTHGNSHEPLSDTAQIKMQADCALLYEMFVDWVAKNRPLSADAIRDTKAETFIGIQALELGLADAQGTLAQALEALTDSISQTPTATKEGQNTWHAHNTAPKKMMMKKLSTSSTKTKRTKTRATLMKTSTKTKMRTKINRKA</sequence>
<dbReference type="EMBL" id="BX897699">
    <property type="protein sequence ID" value="CAF27143.1"/>
    <property type="molecule type" value="Genomic_DNA"/>
</dbReference>
<organism evidence="6 7">
    <name type="scientific">Bartonella henselae (strain ATCC 49882 / DSM 28221 / CCUG 30454 / Houston 1)</name>
    <name type="common">Rochalimaea henselae</name>
    <dbReference type="NCBI Taxonomy" id="283166"/>
    <lineage>
        <taxon>Bacteria</taxon>
        <taxon>Pseudomonadati</taxon>
        <taxon>Pseudomonadota</taxon>
        <taxon>Alphaproteobacteria</taxon>
        <taxon>Hyphomicrobiales</taxon>
        <taxon>Bartonellaceae</taxon>
        <taxon>Bartonella</taxon>
    </lineage>
</organism>
<dbReference type="Pfam" id="PF01343">
    <property type="entry name" value="Peptidase_S49"/>
    <property type="match status" value="1"/>
</dbReference>
<keyword evidence="2" id="KW-0645">Protease</keyword>
<proteinExistence type="inferred from homology"/>
<dbReference type="PANTHER" id="PTHR33209:SF1">
    <property type="entry name" value="PEPTIDASE S49 DOMAIN-CONTAINING PROTEIN"/>
    <property type="match status" value="1"/>
</dbReference>
<dbReference type="Gene3D" id="6.20.330.10">
    <property type="match status" value="1"/>
</dbReference>
<dbReference type="SMR" id="A0A0H3M2C7"/>
<evidence type="ECO:0000256" key="3">
    <source>
        <dbReference type="ARBA" id="ARBA00022801"/>
    </source>
</evidence>
<dbReference type="SUPFAM" id="SSF52096">
    <property type="entry name" value="ClpP/crotonase"/>
    <property type="match status" value="1"/>
</dbReference>
<dbReference type="InterPro" id="IPR029045">
    <property type="entry name" value="ClpP/crotonase-like_dom_sf"/>
</dbReference>
<evidence type="ECO:0000313" key="7">
    <source>
        <dbReference type="Proteomes" id="UP000000421"/>
    </source>
</evidence>
<evidence type="ECO:0000259" key="5">
    <source>
        <dbReference type="Pfam" id="PF01343"/>
    </source>
</evidence>
<dbReference type="PaxDb" id="283166-BH03320"/>
<dbReference type="PANTHER" id="PTHR33209">
    <property type="entry name" value="PROTEASE 4"/>
    <property type="match status" value="1"/>
</dbReference>
<accession>A0A0H3M2C7</accession>
<keyword evidence="4" id="KW-0720">Serine protease</keyword>
<dbReference type="eggNOG" id="COG0616">
    <property type="taxonomic scope" value="Bacteria"/>
</dbReference>
<dbReference type="GO" id="GO:0008236">
    <property type="term" value="F:serine-type peptidase activity"/>
    <property type="evidence" value="ECO:0007669"/>
    <property type="project" value="UniProtKB-KW"/>
</dbReference>
<feature type="domain" description="Peptidase S49" evidence="5">
    <location>
        <begin position="160"/>
        <end position="304"/>
    </location>
</feature>
<name>A0A0H3M2C7_BARHE</name>
<reference evidence="6 7" key="1">
    <citation type="journal article" date="2004" name="Proc. Natl. Acad. Sci. U.S.A.">
        <title>The louse-borne human pathogen Bartonella quintana is a genomic derivative of the zoonotic agent Bartonella henselae.</title>
        <authorList>
            <person name="Alsmark U.C.M."/>
            <person name="Frank A.C."/>
            <person name="Karlberg E.O."/>
            <person name="Legault B.-A."/>
            <person name="Ardell D.H."/>
            <person name="Canbaeck B."/>
            <person name="Eriksson A.-S."/>
            <person name="Naeslund A.K."/>
            <person name="Handley S.A."/>
            <person name="Huvet M."/>
            <person name="La Scola B."/>
            <person name="Holmberg M."/>
            <person name="Andersson S.G.E."/>
        </authorList>
    </citation>
    <scope>NUCLEOTIDE SEQUENCE [LARGE SCALE GENOMIC DNA]</scope>
    <source>
        <strain evidence="7">ATCC 49882 / DSM 28221 / CCUG 30454 / Houston 1</strain>
    </source>
</reference>
<dbReference type="Gene3D" id="3.90.226.10">
    <property type="entry name" value="2-enoyl-CoA Hydratase, Chain A, domain 1"/>
    <property type="match status" value="1"/>
</dbReference>
<evidence type="ECO:0000256" key="1">
    <source>
        <dbReference type="ARBA" id="ARBA00008683"/>
    </source>
</evidence>
<dbReference type="Proteomes" id="UP000000421">
    <property type="component" value="Chromosome"/>
</dbReference>
<keyword evidence="7" id="KW-1185">Reference proteome</keyword>
<protein>
    <submittedName>
        <fullName evidence="6">Phage protein gp18</fullName>
    </submittedName>
</protein>
<dbReference type="AlphaFoldDB" id="A0A0H3M2C7"/>
<dbReference type="CDD" id="cd07022">
    <property type="entry name" value="S49_Sppa_36K_type"/>
    <property type="match status" value="1"/>
</dbReference>
<keyword evidence="3" id="KW-0378">Hydrolase</keyword>
<evidence type="ECO:0000313" key="6">
    <source>
        <dbReference type="EMBL" id="CAF27143.1"/>
    </source>
</evidence>
<comment type="similarity">
    <text evidence="1">Belongs to the peptidase S49 family.</text>
</comment>
<evidence type="ECO:0000256" key="4">
    <source>
        <dbReference type="ARBA" id="ARBA00022825"/>
    </source>
</evidence>
<gene>
    <name evidence="6" type="primary">gp18</name>
    <name evidence="6" type="ordered locus">BH03320</name>
</gene>
<dbReference type="InterPro" id="IPR002142">
    <property type="entry name" value="Peptidase_S49"/>
</dbReference>
<evidence type="ECO:0000256" key="2">
    <source>
        <dbReference type="ARBA" id="ARBA00022670"/>
    </source>
</evidence>
<dbReference type="KEGG" id="bhe:BH03320"/>